<proteinExistence type="predicted"/>
<dbReference type="InterPro" id="IPR017907">
    <property type="entry name" value="Znf_RING_CS"/>
</dbReference>
<evidence type="ECO:0000313" key="14">
    <source>
        <dbReference type="Proteomes" id="UP000752171"/>
    </source>
</evidence>
<dbReference type="Gene3D" id="4.10.830.40">
    <property type="match status" value="1"/>
</dbReference>
<feature type="coiled-coil region" evidence="7">
    <location>
        <begin position="262"/>
        <end position="296"/>
    </location>
</feature>
<reference evidence="12" key="2">
    <citation type="submission" date="2025-05" db="UniProtKB">
        <authorList>
            <consortium name="Ensembl"/>
        </authorList>
    </citation>
    <scope>IDENTIFICATION</scope>
</reference>
<dbReference type="CDD" id="cd19769">
    <property type="entry name" value="Bbox2_TRIM16-like"/>
    <property type="match status" value="1"/>
</dbReference>
<evidence type="ECO:0000313" key="11">
    <source>
        <dbReference type="EMBL" id="KAG9282746.1"/>
    </source>
</evidence>
<dbReference type="InterPro" id="IPR003879">
    <property type="entry name" value="Butyrophylin_SPRY"/>
</dbReference>
<evidence type="ECO:0000256" key="4">
    <source>
        <dbReference type="ARBA" id="ARBA00022833"/>
    </source>
</evidence>
<evidence type="ECO:0000313" key="13">
    <source>
        <dbReference type="Proteomes" id="UP000694621"/>
    </source>
</evidence>
<dbReference type="GO" id="GO:0005737">
    <property type="term" value="C:cytoplasm"/>
    <property type="evidence" value="ECO:0007669"/>
    <property type="project" value="UniProtKB-ARBA"/>
</dbReference>
<dbReference type="PROSITE" id="PS50119">
    <property type="entry name" value="ZF_BBOX"/>
    <property type="match status" value="1"/>
</dbReference>
<dbReference type="Pfam" id="PF00622">
    <property type="entry name" value="SPRY"/>
    <property type="match status" value="1"/>
</dbReference>
<evidence type="ECO:0000259" key="9">
    <source>
        <dbReference type="PROSITE" id="PS50119"/>
    </source>
</evidence>
<dbReference type="Pfam" id="PF15227">
    <property type="entry name" value="zf-C3HC4_4"/>
    <property type="match status" value="1"/>
</dbReference>
<dbReference type="Gene3D" id="3.30.160.60">
    <property type="entry name" value="Classic Zinc Finger"/>
    <property type="match status" value="1"/>
</dbReference>
<keyword evidence="1" id="KW-0399">Innate immunity</keyword>
<protein>
    <submittedName>
        <fullName evidence="11 12">Tripartite motif-containing protein 16-like</fullName>
    </submittedName>
</protein>
<dbReference type="Proteomes" id="UP000752171">
    <property type="component" value="Unassembled WGS sequence"/>
</dbReference>
<dbReference type="SMART" id="SM00336">
    <property type="entry name" value="BBOX"/>
    <property type="match status" value="1"/>
</dbReference>
<dbReference type="Gene3D" id="3.30.40.10">
    <property type="entry name" value="Zinc/RING finger domain, C3HC4 (zinc finger)"/>
    <property type="match status" value="1"/>
</dbReference>
<dbReference type="OrthoDB" id="6270329at2759"/>
<dbReference type="InterPro" id="IPR043136">
    <property type="entry name" value="B30.2/SPRY_sf"/>
</dbReference>
<evidence type="ECO:0000256" key="3">
    <source>
        <dbReference type="ARBA" id="ARBA00022771"/>
    </source>
</evidence>
<evidence type="ECO:0000256" key="6">
    <source>
        <dbReference type="PROSITE-ProRule" id="PRU00024"/>
    </source>
</evidence>
<dbReference type="SMART" id="SM00589">
    <property type="entry name" value="PRY"/>
    <property type="match status" value="1"/>
</dbReference>
<dbReference type="GeneID" id="103042125"/>
<dbReference type="PROSITE" id="PS50188">
    <property type="entry name" value="B302_SPRY"/>
    <property type="match status" value="1"/>
</dbReference>
<dbReference type="SUPFAM" id="SSF49899">
    <property type="entry name" value="Concanavalin A-like lectins/glucanases"/>
    <property type="match status" value="1"/>
</dbReference>
<keyword evidence="3 6" id="KW-0863">Zinc-finger</keyword>
<dbReference type="Proteomes" id="UP000694621">
    <property type="component" value="Unplaced"/>
</dbReference>
<feature type="domain" description="B30.2/SPRY" evidence="10">
    <location>
        <begin position="364"/>
        <end position="560"/>
    </location>
</feature>
<evidence type="ECO:0000256" key="2">
    <source>
        <dbReference type="ARBA" id="ARBA00022723"/>
    </source>
</evidence>
<dbReference type="CDD" id="cd16040">
    <property type="entry name" value="SPRY_PRY_SNTX"/>
    <property type="match status" value="1"/>
</dbReference>
<dbReference type="GO" id="GO:0045087">
    <property type="term" value="P:innate immune response"/>
    <property type="evidence" value="ECO:0007669"/>
    <property type="project" value="UniProtKB-KW"/>
</dbReference>
<organism evidence="12 13">
    <name type="scientific">Astyanax mexicanus</name>
    <name type="common">Blind cave fish</name>
    <name type="synonym">Astyanax fasciatus mexicanus</name>
    <dbReference type="NCBI Taxonomy" id="7994"/>
    <lineage>
        <taxon>Eukaryota</taxon>
        <taxon>Metazoa</taxon>
        <taxon>Chordata</taxon>
        <taxon>Craniata</taxon>
        <taxon>Vertebrata</taxon>
        <taxon>Euteleostomi</taxon>
        <taxon>Actinopterygii</taxon>
        <taxon>Neopterygii</taxon>
        <taxon>Teleostei</taxon>
        <taxon>Ostariophysi</taxon>
        <taxon>Characiformes</taxon>
        <taxon>Characoidei</taxon>
        <taxon>Acestrorhamphidae</taxon>
        <taxon>Acestrorhamphinae</taxon>
        <taxon>Astyanax</taxon>
    </lineage>
</organism>
<evidence type="ECO:0000256" key="5">
    <source>
        <dbReference type="ARBA" id="ARBA00022859"/>
    </source>
</evidence>
<feature type="domain" description="B box-type" evidence="9">
    <location>
        <begin position="149"/>
        <end position="189"/>
    </location>
</feature>
<dbReference type="GO" id="GO:0008270">
    <property type="term" value="F:zinc ion binding"/>
    <property type="evidence" value="ECO:0007669"/>
    <property type="project" value="UniProtKB-KW"/>
</dbReference>
<dbReference type="Ensembl" id="ENSAMXT00005029579.1">
    <property type="protein sequence ID" value="ENSAMXP00005026881.1"/>
    <property type="gene ID" value="ENSAMXG00005013520.1"/>
</dbReference>
<dbReference type="InterPro" id="IPR013083">
    <property type="entry name" value="Znf_RING/FYVE/PHD"/>
</dbReference>
<dbReference type="InterPro" id="IPR000315">
    <property type="entry name" value="Znf_B-box"/>
</dbReference>
<gene>
    <name evidence="12" type="primary">LOC103042125</name>
    <name evidence="11" type="synonym">TRIM16</name>
    <name evidence="11" type="ORF">AMEX_G1439</name>
</gene>
<dbReference type="InterPro" id="IPR001841">
    <property type="entry name" value="Znf_RING"/>
</dbReference>
<dbReference type="InterPro" id="IPR058030">
    <property type="entry name" value="TRIM8/14/16/25/29/45/65_CC"/>
</dbReference>
<keyword evidence="5" id="KW-0391">Immunity</keyword>
<dbReference type="Pfam" id="PF25600">
    <property type="entry name" value="TRIM_CC"/>
    <property type="match status" value="1"/>
</dbReference>
<dbReference type="PANTHER" id="PTHR25465:SF5">
    <property type="entry name" value="E3 UBIQUITIN_ISG15 LIGASE TRIM25-RELATED"/>
    <property type="match status" value="1"/>
</dbReference>
<dbReference type="InterPro" id="IPR006574">
    <property type="entry name" value="PRY"/>
</dbReference>
<evidence type="ECO:0000256" key="1">
    <source>
        <dbReference type="ARBA" id="ARBA00022588"/>
    </source>
</evidence>
<dbReference type="KEGG" id="amex:103042125"/>
<sequence>MAEASISLDEENFNCCLCMHLLKDPVTLPCGHSYCMACINEFWDKQETFNCPLCRASFEPRPDLRRNNILAEVVQKLQQTHLQGSLYQCWDLSSSEGQDVECDSCVGEKKKAVKSCLTCLASFCDDHLQAHRESAAFKKHTLVAAFRNLQETTCTKHNKLLEVFCRNDQRLICSQCLLDKHKGHNTVSVQEEWEEKKKCLADLQRKYQNRQETREKILLQLKELMESFKHSTQAAVEESEKIFGELIQSIEKRRSEVTEMIRAREKAELYQARGLLEQLEKEIVEINKKHTDLDKLSHTKDYVELLQKSQVVYTDTETNDAIKIALNKEPPFEKFMTSVLELKKQMESFCEDGLKTIFKSVNYKFITDAEPETREDFLKYARVLSLDPNTVNNNLLLEECNTKVISDGMSHSYPDDPERFTYWQQVLCKQNVSQRSYWEVEVCGENGVSLAVSYKAIQRTGCEKDSRFGHNGESWRLVCYPSKYRFWENDNQIEISGPASKRIGIYLDEKAGTLSFYSVTNKMILIHKVKTRFSQPLYPGFGIGSDSYAKLCIYASSNDTGEISKKK</sequence>
<dbReference type="PROSITE" id="PS00518">
    <property type="entry name" value="ZF_RING_1"/>
    <property type="match status" value="1"/>
</dbReference>
<evidence type="ECO:0000313" key="12">
    <source>
        <dbReference type="Ensembl" id="ENSAMXP00005026881.1"/>
    </source>
</evidence>
<feature type="domain" description="RING-type" evidence="8">
    <location>
        <begin position="15"/>
        <end position="55"/>
    </location>
</feature>
<dbReference type="PANTHER" id="PTHR25465">
    <property type="entry name" value="B-BOX DOMAIN CONTAINING"/>
    <property type="match status" value="1"/>
</dbReference>
<name>A0A8B9R9K7_ASTMX</name>
<dbReference type="Gene3D" id="2.60.120.920">
    <property type="match status" value="1"/>
</dbReference>
<keyword evidence="4" id="KW-0862">Zinc</keyword>
<accession>A0A8B9R9K7</accession>
<reference evidence="11 14" key="1">
    <citation type="submission" date="2021-07" db="EMBL/GenBank/DDBJ databases">
        <authorList>
            <person name="Imarazene B."/>
            <person name="Zahm M."/>
            <person name="Klopp C."/>
            <person name="Cabau C."/>
            <person name="Beille S."/>
            <person name="Jouanno E."/>
            <person name="Castinel A."/>
            <person name="Lluch J."/>
            <person name="Gil L."/>
            <person name="Kuchtly C."/>
            <person name="Lopez Roques C."/>
            <person name="Donnadieu C."/>
            <person name="Parrinello H."/>
            <person name="Journot L."/>
            <person name="Du K."/>
            <person name="Schartl M."/>
            <person name="Retaux S."/>
            <person name="Guiguen Y."/>
        </authorList>
    </citation>
    <scope>NUCLEOTIDE SEQUENCE [LARGE SCALE GENOMIC DNA]</scope>
    <source>
        <strain evidence="11">Pach_M1</strain>
        <tissue evidence="11">Testis</tissue>
    </source>
</reference>
<dbReference type="InterPro" id="IPR013320">
    <property type="entry name" value="ConA-like_dom_sf"/>
</dbReference>
<dbReference type="SMART" id="SM00184">
    <property type="entry name" value="RING"/>
    <property type="match status" value="1"/>
</dbReference>
<dbReference type="SUPFAM" id="SSF57845">
    <property type="entry name" value="B-box zinc-binding domain"/>
    <property type="match status" value="1"/>
</dbReference>
<evidence type="ECO:0000259" key="8">
    <source>
        <dbReference type="PROSITE" id="PS50089"/>
    </source>
</evidence>
<keyword evidence="7" id="KW-0175">Coiled coil</keyword>
<dbReference type="AlphaFoldDB" id="A0A8B9R9K7"/>
<evidence type="ECO:0000259" key="10">
    <source>
        <dbReference type="PROSITE" id="PS50188"/>
    </source>
</evidence>
<evidence type="ECO:0000256" key="7">
    <source>
        <dbReference type="SAM" id="Coils"/>
    </source>
</evidence>
<dbReference type="InterPro" id="IPR051051">
    <property type="entry name" value="E3_ubiq-ligase_TRIM/RNF"/>
</dbReference>
<dbReference type="InterPro" id="IPR001870">
    <property type="entry name" value="B30.2/SPRY"/>
</dbReference>
<dbReference type="PROSITE" id="PS50089">
    <property type="entry name" value="ZF_RING_2"/>
    <property type="match status" value="1"/>
</dbReference>
<dbReference type="Pfam" id="PF00643">
    <property type="entry name" value="zf-B_box"/>
    <property type="match status" value="1"/>
</dbReference>
<dbReference type="InterPro" id="IPR003877">
    <property type="entry name" value="SPRY_dom"/>
</dbReference>
<dbReference type="PRINTS" id="PR01407">
    <property type="entry name" value="BUTYPHLNCDUF"/>
</dbReference>
<dbReference type="EMBL" id="JAICCE010000001">
    <property type="protein sequence ID" value="KAG9282746.1"/>
    <property type="molecule type" value="Genomic_DNA"/>
</dbReference>
<dbReference type="Pfam" id="PF13765">
    <property type="entry name" value="PRY"/>
    <property type="match status" value="1"/>
</dbReference>
<keyword evidence="2" id="KW-0479">Metal-binding</keyword>
<dbReference type="SUPFAM" id="SSF57850">
    <property type="entry name" value="RING/U-box"/>
    <property type="match status" value="1"/>
</dbReference>